<dbReference type="GO" id="GO:0006518">
    <property type="term" value="P:peptide metabolic process"/>
    <property type="evidence" value="ECO:0007669"/>
    <property type="project" value="TreeGrafter"/>
</dbReference>
<evidence type="ECO:0000313" key="5">
    <source>
        <dbReference type="EMBL" id="KAL0476401.1"/>
    </source>
</evidence>
<dbReference type="AlphaFoldDB" id="A0AAW2YI09"/>
<keyword evidence="3" id="KW-0732">Signal</keyword>
<protein>
    <submittedName>
        <fullName evidence="5">Carboxypeptidase Cpm</fullName>
    </submittedName>
</protein>
<dbReference type="GO" id="GO:0016485">
    <property type="term" value="P:protein processing"/>
    <property type="evidence" value="ECO:0007669"/>
    <property type="project" value="TreeGrafter"/>
</dbReference>
<organism evidence="5 6">
    <name type="scientific">Acrasis kona</name>
    <dbReference type="NCBI Taxonomy" id="1008807"/>
    <lineage>
        <taxon>Eukaryota</taxon>
        <taxon>Discoba</taxon>
        <taxon>Heterolobosea</taxon>
        <taxon>Tetramitia</taxon>
        <taxon>Eutetramitia</taxon>
        <taxon>Acrasidae</taxon>
        <taxon>Acrasis</taxon>
    </lineage>
</organism>
<dbReference type="GO" id="GO:0008270">
    <property type="term" value="F:zinc ion binding"/>
    <property type="evidence" value="ECO:0007669"/>
    <property type="project" value="InterPro"/>
</dbReference>
<gene>
    <name evidence="5" type="ORF">AKO1_005169</name>
</gene>
<sequence>MSGLLSIIAVCCVLVFAYANNRPHDYSDYSIRITSLDKNERLNTPNLLRRVVGSKLLRVVGERNFASSEEGVVIRARNERTVEQIKERLLNEGLNEYYKVEETFKTSPDYQRYINKVNTGDTTYHNYTQLYTFLTEMNNLYPNMTEIFTIGQSVEQRNLYGIRINTQNRSQVVFSDQVNDPIPKPKVKYIGNIHGDETVGREILIHFIRDILMQYQTNGRIQKLLDSIDLYIVPSINPDGFELAQRENKNDVDMNRNFPDFITGDSEVVQPEVKAIKNWLSENTFVLSVSLHGGAVVVNYPLDGLPNGQNYNAYNEEAKTSEDNFFVQLSKSYAKAHSSMSESTEFHQGITNGAAWYPLYGGMQDYNYFYENCPEFTIELSDTKRPPAADLLGYYDENKEALVVFLENSYKAIGGLVMEHPSLDLVQVPCNITFETNDVTVHSSGSWNYTLPLKQRDNGFYYKLLLPASYNLTLSCEGMMKKTHNNIAVKALDDKPIVKNWVVSRTKM</sequence>
<dbReference type="PANTHER" id="PTHR11532">
    <property type="entry name" value="PROTEASE M14 CARBOXYPEPTIDASE"/>
    <property type="match status" value="1"/>
</dbReference>
<dbReference type="Proteomes" id="UP001431209">
    <property type="component" value="Unassembled WGS sequence"/>
</dbReference>
<dbReference type="SMART" id="SM00631">
    <property type="entry name" value="Zn_pept"/>
    <property type="match status" value="1"/>
</dbReference>
<feature type="signal peptide" evidence="3">
    <location>
        <begin position="1"/>
        <end position="19"/>
    </location>
</feature>
<feature type="domain" description="Peptidase M14" evidence="4">
    <location>
        <begin position="123"/>
        <end position="409"/>
    </location>
</feature>
<dbReference type="InterPro" id="IPR000834">
    <property type="entry name" value="Peptidase_M14"/>
</dbReference>
<evidence type="ECO:0000313" key="6">
    <source>
        <dbReference type="Proteomes" id="UP001431209"/>
    </source>
</evidence>
<evidence type="ECO:0000256" key="1">
    <source>
        <dbReference type="ARBA" id="ARBA00005988"/>
    </source>
</evidence>
<dbReference type="InterPro" id="IPR057246">
    <property type="entry name" value="CARBOXYPEPT_ZN_1"/>
</dbReference>
<evidence type="ECO:0000259" key="4">
    <source>
        <dbReference type="PROSITE" id="PS52035"/>
    </source>
</evidence>
<name>A0AAW2YI09_9EUKA</name>
<feature type="chain" id="PRO_5044013998" evidence="3">
    <location>
        <begin position="20"/>
        <end position="508"/>
    </location>
</feature>
<feature type="active site" description="Proton donor/acceptor" evidence="2">
    <location>
        <position position="379"/>
    </location>
</feature>
<comment type="similarity">
    <text evidence="1 2">Belongs to the peptidase M14 family.</text>
</comment>
<dbReference type="GO" id="GO:0005615">
    <property type="term" value="C:extracellular space"/>
    <property type="evidence" value="ECO:0007669"/>
    <property type="project" value="TreeGrafter"/>
</dbReference>
<dbReference type="EMBL" id="JAOPGA020000032">
    <property type="protein sequence ID" value="KAL0476401.1"/>
    <property type="molecule type" value="Genomic_DNA"/>
</dbReference>
<dbReference type="Pfam" id="PF00246">
    <property type="entry name" value="Peptidase_M14"/>
    <property type="match status" value="1"/>
</dbReference>
<dbReference type="PANTHER" id="PTHR11532:SF57">
    <property type="entry name" value="CARBOXYPEPTIDASE D, B"/>
    <property type="match status" value="1"/>
</dbReference>
<proteinExistence type="inferred from homology"/>
<dbReference type="PRINTS" id="PR00765">
    <property type="entry name" value="CRBOXYPTASEA"/>
</dbReference>
<keyword evidence="6" id="KW-1185">Reference proteome</keyword>
<evidence type="ECO:0000256" key="2">
    <source>
        <dbReference type="PROSITE-ProRule" id="PRU01379"/>
    </source>
</evidence>
<dbReference type="GO" id="GO:0004181">
    <property type="term" value="F:metallocarboxypeptidase activity"/>
    <property type="evidence" value="ECO:0007669"/>
    <property type="project" value="InterPro"/>
</dbReference>
<dbReference type="PROSITE" id="PS00132">
    <property type="entry name" value="CARBOXYPEPT_ZN_1"/>
    <property type="match status" value="1"/>
</dbReference>
<accession>A0AAW2YI09</accession>
<comment type="caution">
    <text evidence="5">The sequence shown here is derived from an EMBL/GenBank/DDBJ whole genome shotgun (WGS) entry which is preliminary data.</text>
</comment>
<dbReference type="PROSITE" id="PS52035">
    <property type="entry name" value="PEPTIDASE_M14"/>
    <property type="match status" value="1"/>
</dbReference>
<evidence type="ECO:0000256" key="3">
    <source>
        <dbReference type="SAM" id="SignalP"/>
    </source>
</evidence>
<dbReference type="Gene3D" id="3.40.630.10">
    <property type="entry name" value="Zn peptidases"/>
    <property type="match status" value="1"/>
</dbReference>
<keyword evidence="5" id="KW-0645">Protease</keyword>
<dbReference type="InterPro" id="IPR050753">
    <property type="entry name" value="Peptidase_M14_domain"/>
</dbReference>
<dbReference type="SUPFAM" id="SSF53187">
    <property type="entry name" value="Zn-dependent exopeptidases"/>
    <property type="match status" value="1"/>
</dbReference>
<reference evidence="5 6" key="1">
    <citation type="submission" date="2024-03" db="EMBL/GenBank/DDBJ databases">
        <title>The Acrasis kona genome and developmental transcriptomes reveal deep origins of eukaryotic multicellular pathways.</title>
        <authorList>
            <person name="Sheikh S."/>
            <person name="Fu C.-J."/>
            <person name="Brown M.W."/>
            <person name="Baldauf S.L."/>
        </authorList>
    </citation>
    <scope>NUCLEOTIDE SEQUENCE [LARGE SCALE GENOMIC DNA]</scope>
    <source>
        <strain evidence="5 6">ATCC MYA-3509</strain>
    </source>
</reference>
<keyword evidence="5" id="KW-0378">Hydrolase</keyword>
<keyword evidence="5" id="KW-0121">Carboxypeptidase</keyword>